<keyword evidence="2" id="KW-0238">DNA-binding</keyword>
<dbReference type="SMART" id="SM00347">
    <property type="entry name" value="HTH_MARR"/>
    <property type="match status" value="1"/>
</dbReference>
<dbReference type="Pfam" id="PF01047">
    <property type="entry name" value="MarR"/>
    <property type="match status" value="1"/>
</dbReference>
<accession>A0A3R5X5J5</accession>
<keyword evidence="6" id="KW-1185">Reference proteome</keyword>
<dbReference type="InterPro" id="IPR000835">
    <property type="entry name" value="HTH_MarR-typ"/>
</dbReference>
<protein>
    <submittedName>
        <fullName evidence="5">MarR family transcriptional regulator</fullName>
    </submittedName>
</protein>
<proteinExistence type="predicted"/>
<dbReference type="PANTHER" id="PTHR42756">
    <property type="entry name" value="TRANSCRIPTIONAL REGULATOR, MARR"/>
    <property type="match status" value="1"/>
</dbReference>
<dbReference type="InterPro" id="IPR036390">
    <property type="entry name" value="WH_DNA-bd_sf"/>
</dbReference>
<evidence type="ECO:0000259" key="4">
    <source>
        <dbReference type="PROSITE" id="PS50995"/>
    </source>
</evidence>
<evidence type="ECO:0000256" key="1">
    <source>
        <dbReference type="ARBA" id="ARBA00023015"/>
    </source>
</evidence>
<organism evidence="5 6">
    <name type="scientific">Clostridium manihotivorum</name>
    <dbReference type="NCBI Taxonomy" id="2320868"/>
    <lineage>
        <taxon>Bacteria</taxon>
        <taxon>Bacillati</taxon>
        <taxon>Bacillota</taxon>
        <taxon>Clostridia</taxon>
        <taxon>Eubacteriales</taxon>
        <taxon>Clostridiaceae</taxon>
        <taxon>Clostridium</taxon>
    </lineage>
</organism>
<dbReference type="KEGG" id="cmah:C1I91_09115"/>
<reference evidence="5 6" key="1">
    <citation type="submission" date="2018-01" db="EMBL/GenBank/DDBJ databases">
        <title>Genome Sequencing and Assembly of Anaerobacter polyendosporus strain CT4.</title>
        <authorList>
            <person name="Tachaapaikoon C."/>
            <person name="Sutheeworapong S."/>
            <person name="Jenjaroenpun P."/>
            <person name="Wongsurawat T."/>
            <person name="Nookeaw I."/>
            <person name="Cheawchanlertfa P."/>
            <person name="Kosugi A."/>
            <person name="Cheevadhanarak S."/>
            <person name="Ratanakhanokchai K."/>
        </authorList>
    </citation>
    <scope>NUCLEOTIDE SEQUENCE [LARGE SCALE GENOMIC DNA]</scope>
    <source>
        <strain evidence="5 6">CT4</strain>
    </source>
</reference>
<dbReference type="GO" id="GO:0003700">
    <property type="term" value="F:DNA-binding transcription factor activity"/>
    <property type="evidence" value="ECO:0007669"/>
    <property type="project" value="InterPro"/>
</dbReference>
<gene>
    <name evidence="5" type="ORF">C1I91_09115</name>
</gene>
<evidence type="ECO:0000256" key="2">
    <source>
        <dbReference type="ARBA" id="ARBA00023125"/>
    </source>
</evidence>
<feature type="domain" description="HTH marR-type" evidence="4">
    <location>
        <begin position="1"/>
        <end position="128"/>
    </location>
</feature>
<dbReference type="SUPFAM" id="SSF46785">
    <property type="entry name" value="Winged helix' DNA-binding domain"/>
    <property type="match status" value="1"/>
</dbReference>
<evidence type="ECO:0000313" key="6">
    <source>
        <dbReference type="Proteomes" id="UP000286268"/>
    </source>
</evidence>
<dbReference type="PANTHER" id="PTHR42756:SF1">
    <property type="entry name" value="TRANSCRIPTIONAL REPRESSOR OF EMRAB OPERON"/>
    <property type="match status" value="1"/>
</dbReference>
<keyword evidence="1" id="KW-0805">Transcription regulation</keyword>
<dbReference type="InterPro" id="IPR036388">
    <property type="entry name" value="WH-like_DNA-bd_sf"/>
</dbReference>
<dbReference type="Gene3D" id="1.10.10.10">
    <property type="entry name" value="Winged helix-like DNA-binding domain superfamily/Winged helix DNA-binding domain"/>
    <property type="match status" value="1"/>
</dbReference>
<evidence type="ECO:0000256" key="3">
    <source>
        <dbReference type="ARBA" id="ARBA00023163"/>
    </source>
</evidence>
<sequence>MTLFRNLQKDFNDYFIEKAKQYGFSGSQLFSIHAIYKNPGINIRELSKKLSLSKSTVSALIDKLVEQGSVIREIPEDNRRSVNLYLSEDFLREFNIPEIRSQYFSDMAKIASLEELEEVVKGLEKFQELINKGKQMRS</sequence>
<name>A0A3R5X5J5_9CLOT</name>
<evidence type="ECO:0000313" key="5">
    <source>
        <dbReference type="EMBL" id="QAA35258.1"/>
    </source>
</evidence>
<dbReference type="Proteomes" id="UP000286268">
    <property type="component" value="Chromosome"/>
</dbReference>
<dbReference type="EMBL" id="CP025746">
    <property type="protein sequence ID" value="QAA35258.1"/>
    <property type="molecule type" value="Genomic_DNA"/>
</dbReference>
<dbReference type="PROSITE" id="PS50995">
    <property type="entry name" value="HTH_MARR_2"/>
    <property type="match status" value="1"/>
</dbReference>
<dbReference type="OrthoDB" id="49580at2"/>
<dbReference type="GO" id="GO:0003677">
    <property type="term" value="F:DNA binding"/>
    <property type="evidence" value="ECO:0007669"/>
    <property type="project" value="UniProtKB-KW"/>
</dbReference>
<dbReference type="AlphaFoldDB" id="A0A3R5X5J5"/>
<keyword evidence="3" id="KW-0804">Transcription</keyword>